<feature type="region of interest" description="Disordered" evidence="1">
    <location>
        <begin position="320"/>
        <end position="439"/>
    </location>
</feature>
<feature type="region of interest" description="Disordered" evidence="1">
    <location>
        <begin position="20"/>
        <end position="117"/>
    </location>
</feature>
<reference evidence="2" key="1">
    <citation type="submission" date="2023-08" db="EMBL/GenBank/DDBJ databases">
        <authorList>
            <person name="Alioto T."/>
            <person name="Alioto T."/>
            <person name="Gomez Garrido J."/>
        </authorList>
    </citation>
    <scope>NUCLEOTIDE SEQUENCE</scope>
</reference>
<name>A0AAV1EZ15_XYRNO</name>
<feature type="compositionally biased region" description="Polar residues" evidence="1">
    <location>
        <begin position="20"/>
        <end position="44"/>
    </location>
</feature>
<evidence type="ECO:0000313" key="3">
    <source>
        <dbReference type="Proteomes" id="UP001178508"/>
    </source>
</evidence>
<dbReference type="Proteomes" id="UP001178508">
    <property type="component" value="Chromosome 3"/>
</dbReference>
<keyword evidence="3" id="KW-1185">Reference proteome</keyword>
<feature type="region of interest" description="Disordered" evidence="1">
    <location>
        <begin position="214"/>
        <end position="304"/>
    </location>
</feature>
<dbReference type="AlphaFoldDB" id="A0AAV1EZ15"/>
<evidence type="ECO:0000313" key="2">
    <source>
        <dbReference type="EMBL" id="CAJ1054102.1"/>
    </source>
</evidence>
<protein>
    <submittedName>
        <fullName evidence="2">Flocculation protein FLO11-like isoform X1</fullName>
    </submittedName>
</protein>
<proteinExistence type="predicted"/>
<feature type="compositionally biased region" description="Basic and acidic residues" evidence="1">
    <location>
        <begin position="240"/>
        <end position="267"/>
    </location>
</feature>
<feature type="compositionally biased region" description="Basic and acidic residues" evidence="1">
    <location>
        <begin position="357"/>
        <end position="369"/>
    </location>
</feature>
<gene>
    <name evidence="2" type="ORF">XNOV1_A001202</name>
</gene>
<feature type="compositionally biased region" description="Basic and acidic residues" evidence="1">
    <location>
        <begin position="379"/>
        <end position="394"/>
    </location>
</feature>
<feature type="region of interest" description="Disordered" evidence="1">
    <location>
        <begin position="452"/>
        <end position="501"/>
    </location>
</feature>
<feature type="compositionally biased region" description="Basic residues" evidence="1">
    <location>
        <begin position="48"/>
        <end position="59"/>
    </location>
</feature>
<accession>A0AAV1EZ15</accession>
<organism evidence="2 3">
    <name type="scientific">Xyrichtys novacula</name>
    <name type="common">Pearly razorfish</name>
    <name type="synonym">Hemipteronotus novacula</name>
    <dbReference type="NCBI Taxonomy" id="13765"/>
    <lineage>
        <taxon>Eukaryota</taxon>
        <taxon>Metazoa</taxon>
        <taxon>Chordata</taxon>
        <taxon>Craniata</taxon>
        <taxon>Vertebrata</taxon>
        <taxon>Euteleostomi</taxon>
        <taxon>Actinopterygii</taxon>
        <taxon>Neopterygii</taxon>
        <taxon>Teleostei</taxon>
        <taxon>Neoteleostei</taxon>
        <taxon>Acanthomorphata</taxon>
        <taxon>Eupercaria</taxon>
        <taxon>Labriformes</taxon>
        <taxon>Labridae</taxon>
        <taxon>Xyrichtys</taxon>
    </lineage>
</organism>
<feature type="compositionally biased region" description="Basic and acidic residues" evidence="1">
    <location>
        <begin position="474"/>
        <end position="486"/>
    </location>
</feature>
<sequence length="719" mass="78724">MPDVLLKELTPEVLECTAQTLGEQGASASDQAGRLTQKSKGTSQATKTAKKNAVKKKNNVPKSEGEVSTKSAQRYSHPRKPKEGVSTSKQAGRDTQKSKGPSQATKTDKTCDVVSRSLNTLQTSRNVIPLRRTKSDLEQKKPPWVPFFHGVKETCIGEKKQNVPKYGGGASTKPAQRYSHLYSEVLPEEVKFASYTDETDFARVDPTPTILRIQVSPFIAEESEESGAGGQPTKSPMDPDSVKTDSEDERLSSYKGVHETCIAEKKQNVPQSEEEASTKPVQSYAHPGKPKECASASESSEVLPEEVKFASYTDETDFARVDPTPTILRIQVSPHIAEESEESEAGGQPTKSPMDPDSVKTDSEDERLSSYKGVQETCIGEKKQNVPQSEKEASTEPAQRYAHPRKPEECASASESSEVLPEEVTFASNTDETDFARVDSTPTILRIQVSPFIAEESEESEAGGQPTKSSMDPDSVKKDSEDERQASTKPDQCLEEAKEAKPHEAAADVVIDLEHLDIAAIITRFFQSLSDEQCREVREGVFNIPGKEQLVKMCTDVLQYSADSVIRQSDFDRIFKQVFLDALGVDTQVTISPELGNASAAEVLQEVNTVPFQAPLAENLCDTSPASSKLSINETTLALAIATMRSTLTGRAMAIKMKTYKKSSEIDPEEDSTARDEHIPKKVTIELMRQMELKYSQWLGVSGPHLCAFGHETSATSGD</sequence>
<dbReference type="EMBL" id="OY660866">
    <property type="protein sequence ID" value="CAJ1054102.1"/>
    <property type="molecule type" value="Genomic_DNA"/>
</dbReference>
<evidence type="ECO:0000256" key="1">
    <source>
        <dbReference type="SAM" id="MobiDB-lite"/>
    </source>
</evidence>